<reference evidence="2 3" key="1">
    <citation type="submission" date="2019-06" db="EMBL/GenBank/DDBJ databases">
        <title>Sequencing the genomes of 1000 actinobacteria strains.</title>
        <authorList>
            <person name="Klenk H.-P."/>
        </authorList>
    </citation>
    <scope>NUCLEOTIDE SEQUENCE [LARGE SCALE GENOMIC DNA]</scope>
    <source>
        <strain evidence="2 3">DSM 18031</strain>
    </source>
</reference>
<evidence type="ECO:0000313" key="2">
    <source>
        <dbReference type="EMBL" id="TQM65812.1"/>
    </source>
</evidence>
<dbReference type="Pfam" id="PF02498">
    <property type="entry name" value="Bro-N"/>
    <property type="match status" value="1"/>
</dbReference>
<evidence type="ECO:0000259" key="1">
    <source>
        <dbReference type="Pfam" id="PF02498"/>
    </source>
</evidence>
<name>A0A543I5E4_9MICO</name>
<sequence length="290" mass="32767">MSNDIVQVGFTAQLDHLKIVEDQHREVWSARDLMPYAGYTDWRNWSKAIDRAIASVNASGLNAADHFVGVNKMVALGSGAQRGIEDVDISRHGCYVLFQNADGSKPEVAAAQQYFAVQTRRQEIADSQPTIDLSRMQILELAMDSERRALAETERADTAEKAVAAFEANPEYPFREFRRLYFSDEPETRMWNALHSARLVINNPRGRGRHPRTGQWVPSKDHHHPYAGLGSHFFTLARSLDKTGVAHLGLAVRVNRAMELVEWFEKRGFKSNRGTNELFELTNTNTKGIN</sequence>
<organism evidence="2 3">
    <name type="scientific">Klugiella xanthotipulae</name>
    <dbReference type="NCBI Taxonomy" id="244735"/>
    <lineage>
        <taxon>Bacteria</taxon>
        <taxon>Bacillati</taxon>
        <taxon>Actinomycetota</taxon>
        <taxon>Actinomycetes</taxon>
        <taxon>Micrococcales</taxon>
        <taxon>Microbacteriaceae</taxon>
        <taxon>Klugiella</taxon>
    </lineage>
</organism>
<dbReference type="EMBL" id="VFPN01000001">
    <property type="protein sequence ID" value="TQM65812.1"/>
    <property type="molecule type" value="Genomic_DNA"/>
</dbReference>
<dbReference type="AlphaFoldDB" id="A0A543I5E4"/>
<feature type="domain" description="Bro-N" evidence="1">
    <location>
        <begin position="17"/>
        <end position="111"/>
    </location>
</feature>
<evidence type="ECO:0000313" key="3">
    <source>
        <dbReference type="Proteomes" id="UP000318331"/>
    </source>
</evidence>
<protein>
    <recommendedName>
        <fullName evidence="1">Bro-N domain-containing protein</fullName>
    </recommendedName>
</protein>
<comment type="caution">
    <text evidence="2">The sequence shown here is derived from an EMBL/GenBank/DDBJ whole genome shotgun (WGS) entry which is preliminary data.</text>
</comment>
<gene>
    <name evidence="2" type="ORF">FB466_0625</name>
</gene>
<dbReference type="InterPro" id="IPR003497">
    <property type="entry name" value="BRO_N_domain"/>
</dbReference>
<dbReference type="Proteomes" id="UP000318331">
    <property type="component" value="Unassembled WGS sequence"/>
</dbReference>
<keyword evidence="3" id="KW-1185">Reference proteome</keyword>
<accession>A0A543I5E4</accession>
<dbReference type="RefSeq" id="WP_170205991.1">
    <property type="nucleotide sequence ID" value="NZ_BAAAYS010000001.1"/>
</dbReference>
<proteinExistence type="predicted"/>